<evidence type="ECO:0000256" key="6">
    <source>
        <dbReference type="ARBA" id="ARBA00022801"/>
    </source>
</evidence>
<keyword evidence="4" id="KW-0540">Nuclease</keyword>
<dbReference type="PANTHER" id="PTHR22930">
    <property type="match status" value="1"/>
</dbReference>
<dbReference type="PANTHER" id="PTHR22930:SF289">
    <property type="entry name" value="DDE TNP4 DOMAIN-CONTAINING PROTEIN-RELATED"/>
    <property type="match status" value="1"/>
</dbReference>
<dbReference type="GO" id="GO:0046872">
    <property type="term" value="F:metal ion binding"/>
    <property type="evidence" value="ECO:0007669"/>
    <property type="project" value="UniProtKB-KW"/>
</dbReference>
<evidence type="ECO:0000313" key="10">
    <source>
        <dbReference type="Proteomes" id="UP001152888"/>
    </source>
</evidence>
<keyword evidence="6" id="KW-0378">Hydrolase</keyword>
<dbReference type="GO" id="GO:0004518">
    <property type="term" value="F:nuclease activity"/>
    <property type="evidence" value="ECO:0007669"/>
    <property type="project" value="UniProtKB-KW"/>
</dbReference>
<dbReference type="InterPro" id="IPR027806">
    <property type="entry name" value="HARBI1_dom"/>
</dbReference>
<dbReference type="AlphaFoldDB" id="A0A9P0NUG7"/>
<evidence type="ECO:0000256" key="4">
    <source>
        <dbReference type="ARBA" id="ARBA00022722"/>
    </source>
</evidence>
<comment type="caution">
    <text evidence="9">The sequence shown here is derived from an EMBL/GenBank/DDBJ whole genome shotgun (WGS) entry which is preliminary data.</text>
</comment>
<dbReference type="Pfam" id="PF13359">
    <property type="entry name" value="DDE_Tnp_4"/>
    <property type="match status" value="1"/>
</dbReference>
<gene>
    <name evidence="9" type="ORF">ACAOBT_LOCUS1759</name>
</gene>
<dbReference type="EMBL" id="CAKOFQ010006667">
    <property type="protein sequence ID" value="CAH1956851.1"/>
    <property type="molecule type" value="Genomic_DNA"/>
</dbReference>
<evidence type="ECO:0000313" key="9">
    <source>
        <dbReference type="EMBL" id="CAH1956851.1"/>
    </source>
</evidence>
<evidence type="ECO:0000256" key="3">
    <source>
        <dbReference type="ARBA" id="ARBA00006958"/>
    </source>
</evidence>
<name>A0A9P0NUG7_ACAOB</name>
<protein>
    <recommendedName>
        <fullName evidence="8">DDE Tnp4 domain-containing protein</fullName>
    </recommendedName>
</protein>
<reference evidence="9" key="1">
    <citation type="submission" date="2022-03" db="EMBL/GenBank/DDBJ databases">
        <authorList>
            <person name="Sayadi A."/>
        </authorList>
    </citation>
    <scope>NUCLEOTIDE SEQUENCE</scope>
</reference>
<keyword evidence="10" id="KW-1185">Reference proteome</keyword>
<comment type="similarity">
    <text evidence="3">Belongs to the HARBI1 family.</text>
</comment>
<keyword evidence="5" id="KW-0479">Metal-binding</keyword>
<sequence>MDIPEEITDDEDFLELITIVHIPRLPKTYKQRPDNFRIWNDTQFLQRFRLSKSIIYIPEGNHALTPDDMVFVTLRYLATGSFLQVIGDVQGMDKGTASRAVSKVIKSLAVHFKELIKMPENGEERTAIRQEFFNIARFPRCIGALACTHIKIKSPGGADPENYRNRKGFFSYNVQVICDATLKIQNIVCRWPGASHDANIFANSRVRALFETGHFGDSLLVADSGYGIKPYLITPLSRPETQSQHLFNESQIRTRNPVERCFGVWKRRFPILALGIRVAKEKIEPVVVATAALHNLAIIMKDPQPAINNEIEAAVEFINNFDIVPVPVGGQDASNNRTRLLLINYFQDLL</sequence>
<comment type="subcellular location">
    <subcellularLocation>
        <location evidence="2">Nucleus</location>
    </subcellularLocation>
</comment>
<evidence type="ECO:0000256" key="1">
    <source>
        <dbReference type="ARBA" id="ARBA00001968"/>
    </source>
</evidence>
<accession>A0A9P0NUG7</accession>
<feature type="domain" description="DDE Tnp4" evidence="8">
    <location>
        <begin position="147"/>
        <end position="295"/>
    </location>
</feature>
<comment type="cofactor">
    <cofactor evidence="1">
        <name>a divalent metal cation</name>
        <dbReference type="ChEBI" id="CHEBI:60240"/>
    </cofactor>
</comment>
<evidence type="ECO:0000256" key="2">
    <source>
        <dbReference type="ARBA" id="ARBA00004123"/>
    </source>
</evidence>
<dbReference type="GO" id="GO:0016787">
    <property type="term" value="F:hydrolase activity"/>
    <property type="evidence" value="ECO:0007669"/>
    <property type="project" value="UniProtKB-KW"/>
</dbReference>
<keyword evidence="7" id="KW-0539">Nucleus</keyword>
<evidence type="ECO:0000259" key="8">
    <source>
        <dbReference type="Pfam" id="PF13359"/>
    </source>
</evidence>
<organism evidence="9 10">
    <name type="scientific">Acanthoscelides obtectus</name>
    <name type="common">Bean weevil</name>
    <name type="synonym">Bruchus obtectus</name>
    <dbReference type="NCBI Taxonomy" id="200917"/>
    <lineage>
        <taxon>Eukaryota</taxon>
        <taxon>Metazoa</taxon>
        <taxon>Ecdysozoa</taxon>
        <taxon>Arthropoda</taxon>
        <taxon>Hexapoda</taxon>
        <taxon>Insecta</taxon>
        <taxon>Pterygota</taxon>
        <taxon>Neoptera</taxon>
        <taxon>Endopterygota</taxon>
        <taxon>Coleoptera</taxon>
        <taxon>Polyphaga</taxon>
        <taxon>Cucujiformia</taxon>
        <taxon>Chrysomeloidea</taxon>
        <taxon>Chrysomelidae</taxon>
        <taxon>Bruchinae</taxon>
        <taxon>Bruchini</taxon>
        <taxon>Acanthoscelides</taxon>
    </lineage>
</organism>
<dbReference type="OrthoDB" id="6740069at2759"/>
<evidence type="ECO:0000256" key="7">
    <source>
        <dbReference type="ARBA" id="ARBA00023242"/>
    </source>
</evidence>
<dbReference type="GO" id="GO:0005634">
    <property type="term" value="C:nucleus"/>
    <property type="evidence" value="ECO:0007669"/>
    <property type="project" value="UniProtKB-SubCell"/>
</dbReference>
<dbReference type="InterPro" id="IPR045249">
    <property type="entry name" value="HARBI1-like"/>
</dbReference>
<evidence type="ECO:0000256" key="5">
    <source>
        <dbReference type="ARBA" id="ARBA00022723"/>
    </source>
</evidence>
<dbReference type="Proteomes" id="UP001152888">
    <property type="component" value="Unassembled WGS sequence"/>
</dbReference>
<proteinExistence type="inferred from homology"/>